<keyword evidence="2" id="KW-0732">Signal</keyword>
<evidence type="ECO:0008006" key="5">
    <source>
        <dbReference type="Google" id="ProtNLM"/>
    </source>
</evidence>
<accession>A0A5C3EH46</accession>
<sequence>MVNFFGKIKLSAFLVVFATLSGALRKRADDDLDLNLRLGPPGPPRPASASHVSPVLNTKATHLRQTQSSAIQAQSRVQGQLFPPGMSNNKGGFIRSQEDSQGTFALPRHGIETGRLPPDAYYGRTLPPAQLRESPPSTTLRMFDSQGNGIGQGGAKYVPGLLDTSMPQTGNVHPNTGQGSTASSRARRLDSEPKQASLSDAQASLSDASRQWERYSSTYLGKSLPSVTHQGAFFPWAAEKFQERIDLLNLIKEYVLPFLSSSSFSLKHKRDTDVNTVSRIGGWQVIVEAQQPRTQSRGRSHVEEAFQRLES</sequence>
<evidence type="ECO:0000256" key="1">
    <source>
        <dbReference type="SAM" id="MobiDB-lite"/>
    </source>
</evidence>
<name>A0A5C3EH46_9BASI</name>
<evidence type="ECO:0000256" key="2">
    <source>
        <dbReference type="SAM" id="SignalP"/>
    </source>
</evidence>
<feature type="signal peptide" evidence="2">
    <location>
        <begin position="1"/>
        <end position="23"/>
    </location>
</feature>
<feature type="chain" id="PRO_5022666539" description="Secreted protein" evidence="2">
    <location>
        <begin position="24"/>
        <end position="311"/>
    </location>
</feature>
<evidence type="ECO:0000313" key="4">
    <source>
        <dbReference type="Proteomes" id="UP000324022"/>
    </source>
</evidence>
<feature type="compositionally biased region" description="Low complexity" evidence="1">
    <location>
        <begin position="195"/>
        <end position="205"/>
    </location>
</feature>
<feature type="region of interest" description="Disordered" evidence="1">
    <location>
        <begin position="164"/>
        <end position="205"/>
    </location>
</feature>
<evidence type="ECO:0000313" key="3">
    <source>
        <dbReference type="EMBL" id="SPO29395.1"/>
    </source>
</evidence>
<gene>
    <name evidence="3" type="ORF">UTRI_10209</name>
</gene>
<protein>
    <recommendedName>
        <fullName evidence="5">Secreted protein</fullName>
    </recommendedName>
</protein>
<keyword evidence="4" id="KW-1185">Reference proteome</keyword>
<dbReference type="EMBL" id="OOIN01000028">
    <property type="protein sequence ID" value="SPO29395.1"/>
    <property type="molecule type" value="Genomic_DNA"/>
</dbReference>
<reference evidence="3 4" key="1">
    <citation type="submission" date="2018-03" db="EMBL/GenBank/DDBJ databases">
        <authorList>
            <person name="Guldener U."/>
        </authorList>
    </citation>
    <scope>NUCLEOTIDE SEQUENCE [LARGE SCALE GENOMIC DNA]</scope>
    <source>
        <strain evidence="3 4">NBRC100155</strain>
    </source>
</reference>
<organism evidence="3 4">
    <name type="scientific">Ustilago trichophora</name>
    <dbReference type="NCBI Taxonomy" id="86804"/>
    <lineage>
        <taxon>Eukaryota</taxon>
        <taxon>Fungi</taxon>
        <taxon>Dikarya</taxon>
        <taxon>Basidiomycota</taxon>
        <taxon>Ustilaginomycotina</taxon>
        <taxon>Ustilaginomycetes</taxon>
        <taxon>Ustilaginales</taxon>
        <taxon>Ustilaginaceae</taxon>
        <taxon>Ustilago</taxon>
    </lineage>
</organism>
<feature type="compositionally biased region" description="Polar residues" evidence="1">
    <location>
        <begin position="165"/>
        <end position="184"/>
    </location>
</feature>
<dbReference type="Proteomes" id="UP000324022">
    <property type="component" value="Unassembled WGS sequence"/>
</dbReference>
<proteinExistence type="predicted"/>
<dbReference type="AlphaFoldDB" id="A0A5C3EH46"/>